<name>A0A8B9DX82_ANSCY</name>
<accession>A0A8B9DX82</accession>
<reference evidence="2" key="1">
    <citation type="submission" date="2025-08" db="UniProtKB">
        <authorList>
            <consortium name="Ensembl"/>
        </authorList>
    </citation>
    <scope>IDENTIFICATION</scope>
</reference>
<feature type="domain" description="Nitric oxide synthase-interacting protein zinc-finger" evidence="1">
    <location>
        <begin position="4"/>
        <end position="26"/>
    </location>
</feature>
<reference evidence="2" key="2">
    <citation type="submission" date="2025-09" db="UniProtKB">
        <authorList>
            <consortium name="Ensembl"/>
        </authorList>
    </citation>
    <scope>IDENTIFICATION</scope>
</reference>
<evidence type="ECO:0000313" key="2">
    <source>
        <dbReference type="Ensembl" id="ENSACDP00005011552.1"/>
    </source>
</evidence>
<dbReference type="InterPro" id="IPR031790">
    <property type="entry name" value="Znf-NOSIP"/>
</dbReference>
<proteinExistence type="predicted"/>
<dbReference type="Ensembl" id="ENSACDT00005013895.1">
    <property type="protein sequence ID" value="ENSACDP00005011552.1"/>
    <property type="gene ID" value="ENSACDG00005008472.1"/>
</dbReference>
<organism evidence="2 3">
    <name type="scientific">Anser cygnoides</name>
    <name type="common">Swan goose</name>
    <dbReference type="NCBI Taxonomy" id="8845"/>
    <lineage>
        <taxon>Eukaryota</taxon>
        <taxon>Metazoa</taxon>
        <taxon>Chordata</taxon>
        <taxon>Craniata</taxon>
        <taxon>Vertebrata</taxon>
        <taxon>Euteleostomi</taxon>
        <taxon>Archelosauria</taxon>
        <taxon>Archosauria</taxon>
        <taxon>Dinosauria</taxon>
        <taxon>Saurischia</taxon>
        <taxon>Theropoda</taxon>
        <taxon>Coelurosauria</taxon>
        <taxon>Aves</taxon>
        <taxon>Neognathae</taxon>
        <taxon>Galloanserae</taxon>
        <taxon>Anseriformes</taxon>
        <taxon>Anatidae</taxon>
        <taxon>Anserinae</taxon>
        <taxon>Anser</taxon>
    </lineage>
</organism>
<keyword evidence="3" id="KW-1185">Reference proteome</keyword>
<evidence type="ECO:0000313" key="3">
    <source>
        <dbReference type="Proteomes" id="UP000694521"/>
    </source>
</evidence>
<dbReference type="Proteomes" id="UP000694521">
    <property type="component" value="Unplaced"/>
</dbReference>
<sequence length="45" mass="4984">MTRHGKNCTAGAVYTYHEKRKDTGGHRGGRPCSKCSKMWVNGGKM</sequence>
<dbReference type="AlphaFoldDB" id="A0A8B9DX82"/>
<dbReference type="Pfam" id="PF15906">
    <property type="entry name" value="zf-NOSIP"/>
    <property type="match status" value="1"/>
</dbReference>
<protein>
    <recommendedName>
        <fullName evidence="1">Nitric oxide synthase-interacting protein zinc-finger domain-containing protein</fullName>
    </recommendedName>
</protein>
<evidence type="ECO:0000259" key="1">
    <source>
        <dbReference type="Pfam" id="PF15906"/>
    </source>
</evidence>